<keyword evidence="4" id="KW-1185">Reference proteome</keyword>
<sequence length="197" mass="22615">MNDNKAVLVYVDMSYLKYLNLEEDSHFGGHAIVIFGYDDKENKFYISDRDNSDNPIRTPKGYISKDYHLANYFEIEQARSSNHRPFPAKNKYLDMKLDKCGKVTPNIIKAAIRETCDKMLNPSAQLLGLNGINKFSKEILKWSKFEDEKLRKAGMTNYFQINADGGTGGGIFRRMYGDFLKEASTILKSREIKEIGE</sequence>
<dbReference type="Pfam" id="PF16169">
    <property type="entry name" value="DUF4872"/>
    <property type="match status" value="1"/>
</dbReference>
<accession>A0A9X2S222</accession>
<proteinExistence type="predicted"/>
<dbReference type="Proteomes" id="UP001140817">
    <property type="component" value="Unassembled WGS sequence"/>
</dbReference>
<name>A0A9X2S222_9FIRM</name>
<feature type="domain" description="Butirosin biosynthesis protein H N-terminal" evidence="1">
    <location>
        <begin position="2"/>
        <end position="49"/>
    </location>
</feature>
<evidence type="ECO:0000313" key="4">
    <source>
        <dbReference type="Proteomes" id="UP001140817"/>
    </source>
</evidence>
<dbReference type="Pfam" id="PF14399">
    <property type="entry name" value="BtrH_N"/>
    <property type="match status" value="1"/>
</dbReference>
<dbReference type="RefSeq" id="WP_257560516.1">
    <property type="nucleotide sequence ID" value="NZ_JANKBY010000166.1"/>
</dbReference>
<reference evidence="3" key="1">
    <citation type="submission" date="2022-07" db="EMBL/GenBank/DDBJ databases">
        <title>Enhanced cultured diversity of the mouse gut microbiota enables custom-made synthetic communities.</title>
        <authorList>
            <person name="Afrizal A."/>
        </authorList>
    </citation>
    <scope>NUCLEOTIDE SEQUENCE</scope>
    <source>
        <strain evidence="3">DSM 29186</strain>
    </source>
</reference>
<organism evidence="3 4">
    <name type="scientific">Terrisporobacter muris</name>
    <dbReference type="NCBI Taxonomy" id="2963284"/>
    <lineage>
        <taxon>Bacteria</taxon>
        <taxon>Bacillati</taxon>
        <taxon>Bacillota</taxon>
        <taxon>Clostridia</taxon>
        <taxon>Peptostreptococcales</taxon>
        <taxon>Peptostreptococcaceae</taxon>
        <taxon>Terrisporobacter</taxon>
    </lineage>
</organism>
<evidence type="ECO:0000259" key="1">
    <source>
        <dbReference type="Pfam" id="PF14399"/>
    </source>
</evidence>
<evidence type="ECO:0000313" key="3">
    <source>
        <dbReference type="EMBL" id="MCR1823618.1"/>
    </source>
</evidence>
<dbReference type="InterPro" id="IPR032369">
    <property type="entry name" value="DUF4872"/>
</dbReference>
<dbReference type="InterPro" id="IPR026935">
    <property type="entry name" value="BtrH_N"/>
</dbReference>
<protein>
    <submittedName>
        <fullName evidence="3">BtrH N-terminal domain-containing protein</fullName>
    </submittedName>
</protein>
<evidence type="ECO:0000259" key="2">
    <source>
        <dbReference type="Pfam" id="PF16169"/>
    </source>
</evidence>
<gene>
    <name evidence="3" type="ORF">NSA58_12545</name>
</gene>
<dbReference type="AlphaFoldDB" id="A0A9X2S222"/>
<dbReference type="EMBL" id="JANKBY010000166">
    <property type="protein sequence ID" value="MCR1823618.1"/>
    <property type="molecule type" value="Genomic_DNA"/>
</dbReference>
<feature type="domain" description="DUF4872" evidence="2">
    <location>
        <begin position="75"/>
        <end position="195"/>
    </location>
</feature>
<comment type="caution">
    <text evidence="3">The sequence shown here is derived from an EMBL/GenBank/DDBJ whole genome shotgun (WGS) entry which is preliminary data.</text>
</comment>